<evidence type="ECO:0000256" key="4">
    <source>
        <dbReference type="RuleBase" id="RU361153"/>
    </source>
</evidence>
<dbReference type="GO" id="GO:0005576">
    <property type="term" value="C:extracellular region"/>
    <property type="evidence" value="ECO:0007669"/>
    <property type="project" value="TreeGrafter"/>
</dbReference>
<accession>A0A1M8AAM5</accession>
<dbReference type="STRING" id="1230383.A0A1M8AAM5"/>
<dbReference type="PANTHER" id="PTHR31297:SF43">
    <property type="entry name" value="GLUCAN 1,3-BETA-GLUCOSIDASE 3"/>
    <property type="match status" value="1"/>
</dbReference>
<dbReference type="InterPro" id="IPR017853">
    <property type="entry name" value="GH"/>
</dbReference>
<dbReference type="InterPro" id="IPR001547">
    <property type="entry name" value="Glyco_hydro_5"/>
</dbReference>
<feature type="chain" id="PRO_5012952369" evidence="5">
    <location>
        <begin position="20"/>
        <end position="563"/>
    </location>
</feature>
<comment type="similarity">
    <text evidence="1 4">Belongs to the glycosyl hydrolase 5 (cellulase A) family.</text>
</comment>
<keyword evidence="2 4" id="KW-0378">Hydrolase</keyword>
<dbReference type="Proteomes" id="UP000186303">
    <property type="component" value="Chromosome 7"/>
</dbReference>
<sequence>MGVARVVGFLLLLIAIAKASHVSQDESRAPSLSVRANTVGNNCPVLPDHWPSSWLDVWFPPYDREKAEAMRYRFQAGVNLGSWFVNEKWIAPSLFNCTLDGEKGELAILRGYGNTSQGIRSARALLEKHWDTWITEEDFKKMRNQYNVNSVRIPIGYWNLPGAQFTQGTPFEAWSEVYKNSWKYVRRAIKVAGDHNIGVLLDMHGAYGSQNGQENSGFNRFSVEFSQPENRRRTKEALVWIANDLKDVTNLVGIELLNEPWNESGLGWWFKTTAKAIHDIGGHVANLPIYYSDPAVPHNIADSENKPSYTAYDKHQYYTFVNRNAPVSEILEKVRGSDHDRLMNLQNSLKGRLVIGEWSCALDAGSMSGNSAQHVQQRREFCQTQTDSYRNVSSAMYFWSYKYENCKFWGGWCFDQMYGKYISTYGGYDLTLSESNMVLSHLPTLIPPMSGAVFPSLSGNNDKAQGFKDGFHIAKKLATTSPISRLGFKDEYIRIMWSRRSAAQNGGIDFEHYNQGFLNGVSYVECKVYSYSRSGKNRCAAQEGSLLFSNIVHRRHRPTDTLW</sequence>
<dbReference type="AlphaFoldDB" id="A0A1M8AAM5"/>
<keyword evidence="3 4" id="KW-0326">Glycosidase</keyword>
<dbReference type="SUPFAM" id="SSF51445">
    <property type="entry name" value="(Trans)glycosidases"/>
    <property type="match status" value="1"/>
</dbReference>
<keyword evidence="5" id="KW-0732">Signal</keyword>
<dbReference type="InterPro" id="IPR050386">
    <property type="entry name" value="Glycosyl_hydrolase_5"/>
</dbReference>
<feature type="domain" description="Glycoside hydrolase family 5" evidence="6">
    <location>
        <begin position="127"/>
        <end position="382"/>
    </location>
</feature>
<dbReference type="OrthoDB" id="1887033at2759"/>
<reference evidence="8" key="1">
    <citation type="journal article" date="2017" name="Nucleic Acids Res.">
        <title>Proteogenomics produces comprehensive and highly accurate protein-coding gene annotation in a complete genome assembly of Malassezia sympodialis.</title>
        <authorList>
            <person name="Zhu Y."/>
            <person name="Engstroem P.G."/>
            <person name="Tellgren-Roth C."/>
            <person name="Baudo C.D."/>
            <person name="Kennell J.C."/>
            <person name="Sun S."/>
            <person name="Billmyre R.B."/>
            <person name="Schroeder M.S."/>
            <person name="Andersson A."/>
            <person name="Holm T."/>
            <person name="Sigurgeirsson B."/>
            <person name="Wu G."/>
            <person name="Sankaranarayanan S.R."/>
            <person name="Siddharthan R."/>
            <person name="Sanyal K."/>
            <person name="Lundeberg J."/>
            <person name="Nystedt B."/>
            <person name="Boekhout T."/>
            <person name="Dawson T.L. Jr."/>
            <person name="Heitman J."/>
            <person name="Scheynius A."/>
            <person name="Lehtioe J."/>
        </authorList>
    </citation>
    <scope>NUCLEOTIDE SEQUENCE [LARGE SCALE GENOMIC DNA]</scope>
    <source>
        <strain evidence="8">ATCC 42132</strain>
    </source>
</reference>
<evidence type="ECO:0000259" key="6">
    <source>
        <dbReference type="Pfam" id="PF00150"/>
    </source>
</evidence>
<evidence type="ECO:0000313" key="7">
    <source>
        <dbReference type="EMBL" id="SHO79555.1"/>
    </source>
</evidence>
<dbReference type="OMA" id="EYIRIMW"/>
<organism evidence="7 8">
    <name type="scientific">Malassezia sympodialis (strain ATCC 42132)</name>
    <name type="common">Atopic eczema-associated yeast</name>
    <dbReference type="NCBI Taxonomy" id="1230383"/>
    <lineage>
        <taxon>Eukaryota</taxon>
        <taxon>Fungi</taxon>
        <taxon>Dikarya</taxon>
        <taxon>Basidiomycota</taxon>
        <taxon>Ustilaginomycotina</taxon>
        <taxon>Malasseziomycetes</taxon>
        <taxon>Malasseziales</taxon>
        <taxon>Malasseziaceae</taxon>
        <taxon>Malassezia</taxon>
    </lineage>
</organism>
<dbReference type="GO" id="GO:0009986">
    <property type="term" value="C:cell surface"/>
    <property type="evidence" value="ECO:0007669"/>
    <property type="project" value="TreeGrafter"/>
</dbReference>
<protein>
    <submittedName>
        <fullName evidence="7">Similar to S.cerevisiae protein YBR056W (Putative glycoside hydrolase of the mitochondrial intermembrane space)</fullName>
    </submittedName>
</protein>
<dbReference type="PANTHER" id="PTHR31297">
    <property type="entry name" value="GLUCAN ENDO-1,6-BETA-GLUCOSIDASE B"/>
    <property type="match status" value="1"/>
</dbReference>
<evidence type="ECO:0000256" key="2">
    <source>
        <dbReference type="ARBA" id="ARBA00022801"/>
    </source>
</evidence>
<dbReference type="Gene3D" id="3.20.20.80">
    <property type="entry name" value="Glycosidases"/>
    <property type="match status" value="1"/>
</dbReference>
<dbReference type="GO" id="GO:0046557">
    <property type="term" value="F:glucan endo-1,6-beta-glucosidase activity"/>
    <property type="evidence" value="ECO:0007669"/>
    <property type="project" value="TreeGrafter"/>
</dbReference>
<keyword evidence="8" id="KW-1185">Reference proteome</keyword>
<dbReference type="VEuPathDB" id="FungiDB:MSYG_3905"/>
<dbReference type="EMBL" id="LT671827">
    <property type="protein sequence ID" value="SHO79555.1"/>
    <property type="molecule type" value="Genomic_DNA"/>
</dbReference>
<dbReference type="Pfam" id="PF00150">
    <property type="entry name" value="Cellulase"/>
    <property type="match status" value="1"/>
</dbReference>
<feature type="signal peptide" evidence="5">
    <location>
        <begin position="1"/>
        <end position="19"/>
    </location>
</feature>
<gene>
    <name evidence="7" type="ORF">MSYG_3905</name>
</gene>
<evidence type="ECO:0000256" key="1">
    <source>
        <dbReference type="ARBA" id="ARBA00005641"/>
    </source>
</evidence>
<name>A0A1M8AAM5_MALS4</name>
<evidence type="ECO:0000313" key="8">
    <source>
        <dbReference type="Proteomes" id="UP000186303"/>
    </source>
</evidence>
<proteinExistence type="inferred from homology"/>
<dbReference type="GO" id="GO:0009251">
    <property type="term" value="P:glucan catabolic process"/>
    <property type="evidence" value="ECO:0007669"/>
    <property type="project" value="TreeGrafter"/>
</dbReference>
<evidence type="ECO:0000256" key="5">
    <source>
        <dbReference type="SAM" id="SignalP"/>
    </source>
</evidence>
<evidence type="ECO:0000256" key="3">
    <source>
        <dbReference type="ARBA" id="ARBA00023295"/>
    </source>
</evidence>